<evidence type="ECO:0000256" key="1">
    <source>
        <dbReference type="ARBA" id="ARBA00008626"/>
    </source>
</evidence>
<reference evidence="2 3" key="1">
    <citation type="journal article" date="2013" name="PLoS Genet.">
        <title>Distinctive expansion of potential virulence genes in the genome of the oomycete fish pathogen Saprolegnia parasitica.</title>
        <authorList>
            <person name="Jiang R.H."/>
            <person name="de Bruijn I."/>
            <person name="Haas B.J."/>
            <person name="Belmonte R."/>
            <person name="Lobach L."/>
            <person name="Christie J."/>
            <person name="van den Ackerveken G."/>
            <person name="Bottin A."/>
            <person name="Bulone V."/>
            <person name="Diaz-Moreno S.M."/>
            <person name="Dumas B."/>
            <person name="Fan L."/>
            <person name="Gaulin E."/>
            <person name="Govers F."/>
            <person name="Grenville-Briggs L.J."/>
            <person name="Horner N.R."/>
            <person name="Levin J.Z."/>
            <person name="Mammella M."/>
            <person name="Meijer H.J."/>
            <person name="Morris P."/>
            <person name="Nusbaum C."/>
            <person name="Oome S."/>
            <person name="Phillips A.J."/>
            <person name="van Rooyen D."/>
            <person name="Rzeszutek E."/>
            <person name="Saraiva M."/>
            <person name="Secombes C.J."/>
            <person name="Seidl M.F."/>
            <person name="Snel B."/>
            <person name="Stassen J.H."/>
            <person name="Sykes S."/>
            <person name="Tripathy S."/>
            <person name="van den Berg H."/>
            <person name="Vega-Arreguin J.C."/>
            <person name="Wawra S."/>
            <person name="Young S.K."/>
            <person name="Zeng Q."/>
            <person name="Dieguez-Uribeondo J."/>
            <person name="Russ C."/>
            <person name="Tyler B.M."/>
            <person name="van West P."/>
        </authorList>
    </citation>
    <scope>NUCLEOTIDE SEQUENCE [LARGE SCALE GENOMIC DNA]</scope>
    <source>
        <strain evidence="2 3">CBS 223.65</strain>
    </source>
</reference>
<evidence type="ECO:0000313" key="2">
    <source>
        <dbReference type="EMBL" id="KDO25881.1"/>
    </source>
</evidence>
<dbReference type="PIRSF" id="PIRSF016468">
    <property type="entry name" value="PHF5"/>
    <property type="match status" value="1"/>
</dbReference>
<dbReference type="AlphaFoldDB" id="A0A067CH60"/>
<dbReference type="Proteomes" id="UP000030745">
    <property type="component" value="Unassembled WGS sequence"/>
</dbReference>
<proteinExistence type="inferred from homology"/>
<dbReference type="InterPro" id="IPR005345">
    <property type="entry name" value="PHF5"/>
</dbReference>
<evidence type="ECO:0000313" key="3">
    <source>
        <dbReference type="Proteomes" id="UP000030745"/>
    </source>
</evidence>
<dbReference type="STRING" id="695850.A0A067CH60"/>
<organism evidence="2 3">
    <name type="scientific">Saprolegnia parasitica (strain CBS 223.65)</name>
    <dbReference type="NCBI Taxonomy" id="695850"/>
    <lineage>
        <taxon>Eukaryota</taxon>
        <taxon>Sar</taxon>
        <taxon>Stramenopiles</taxon>
        <taxon>Oomycota</taxon>
        <taxon>Saprolegniomycetes</taxon>
        <taxon>Saprolegniales</taxon>
        <taxon>Saprolegniaceae</taxon>
        <taxon>Saprolegnia</taxon>
    </lineage>
</organism>
<dbReference type="GeneID" id="24131028"/>
<dbReference type="PANTHER" id="PTHR13120">
    <property type="entry name" value="PHD FINGER-LIKE DOMAIN-CONTAINING PROTEIN 5A"/>
    <property type="match status" value="1"/>
</dbReference>
<dbReference type="Pfam" id="PF03660">
    <property type="entry name" value="PHF5"/>
    <property type="match status" value="1"/>
</dbReference>
<keyword evidence="3" id="KW-1185">Reference proteome</keyword>
<dbReference type="VEuPathDB" id="FungiDB:SPRG_08823"/>
<dbReference type="KEGG" id="spar:SPRG_08823"/>
<sequence>MAKHHPDLIMCRKQPGIAIGRLCEKDDGKCVICDSYVKPQTLVRVCDECNYGSYQGRCVICGGPGISDAYYCRECTQLEKDRDGCPKIVNVGSSKTDLFYERKKYGFKKR</sequence>
<dbReference type="RefSeq" id="XP_012203442.1">
    <property type="nucleotide sequence ID" value="XM_012348052.1"/>
</dbReference>
<protein>
    <recommendedName>
        <fullName evidence="4">PHD finger-like domain-containing protein 5A</fullName>
    </recommendedName>
</protein>
<dbReference type="EMBL" id="KK583228">
    <property type="protein sequence ID" value="KDO25881.1"/>
    <property type="molecule type" value="Genomic_DNA"/>
</dbReference>
<name>A0A067CH60_SAPPC</name>
<gene>
    <name evidence="2" type="ORF">SPRG_08823</name>
</gene>
<evidence type="ECO:0008006" key="4">
    <source>
        <dbReference type="Google" id="ProtNLM"/>
    </source>
</evidence>
<dbReference type="OMA" id="AYYCWEC"/>
<dbReference type="GO" id="GO:0000398">
    <property type="term" value="P:mRNA splicing, via spliceosome"/>
    <property type="evidence" value="ECO:0007669"/>
    <property type="project" value="InterPro"/>
</dbReference>
<comment type="similarity">
    <text evidence="1">Belongs to the PHF5 family.</text>
</comment>
<accession>A0A067CH60</accession>
<dbReference type="OrthoDB" id="10248186at2759"/>